<evidence type="ECO:0000313" key="2">
    <source>
        <dbReference type="EMBL" id="BAB59921.1"/>
    </source>
</evidence>
<accession>Q97AN1</accession>
<keyword evidence="1" id="KW-0812">Transmembrane</keyword>
<evidence type="ECO:0000256" key="1">
    <source>
        <dbReference type="SAM" id="Phobius"/>
    </source>
</evidence>
<feature type="transmembrane region" description="Helical" evidence="1">
    <location>
        <begin position="44"/>
        <end position="62"/>
    </location>
</feature>
<dbReference type="Proteomes" id="UP000001017">
    <property type="component" value="Chromosome"/>
</dbReference>
<reference evidence="2 3" key="1">
    <citation type="journal article" date="1999" name="Proc. Jpn. Acad.">
        <title>Determination of the complete genomic DNA sequence of Thermoplasma volvanium GSS1.</title>
        <authorList>
            <person name="Kawashima T."/>
            <person name="Yamamoto Y."/>
            <person name="Aramaki H."/>
            <person name="Nunoshiba T."/>
            <person name="Kawamoto T."/>
            <person name="Watanabe K."/>
            <person name="Yamazaki M."/>
            <person name="Kanehori K."/>
            <person name="Amano N."/>
            <person name="Ohya Y."/>
            <person name="Makino K."/>
            <person name="Suzuki M."/>
        </authorList>
    </citation>
    <scope>NUCLEOTIDE SEQUENCE [LARGE SCALE GENOMIC DNA]</scope>
    <source>
        <strain evidence="3">ATCC 51530 / DSM 4299 / JCM 9571 / NBRC 15438 / GSS1</strain>
    </source>
</reference>
<dbReference type="AlphaFoldDB" id="Q97AN1"/>
<sequence length="67" mass="7310">MEMKTKKAVLMSSLALSIIAFLLALILMQPNSAGYPEVPAVPTYVLFGLSAASFAVFIYEYFTATRT</sequence>
<dbReference type="DNASU" id="1441872"/>
<keyword evidence="3" id="KW-1185">Reference proteome</keyword>
<keyword evidence="1" id="KW-1133">Transmembrane helix</keyword>
<dbReference type="HOGENOM" id="CLU_2802483_0_0_2"/>
<gene>
    <name evidence="2" type="ORF">TVG0782903</name>
</gene>
<dbReference type="GeneID" id="1441872"/>
<protein>
    <submittedName>
        <fullName evidence="2">TVG0782903 protein</fullName>
    </submittedName>
</protein>
<dbReference type="PaxDb" id="273116-14324995"/>
<evidence type="ECO:0000313" key="3">
    <source>
        <dbReference type="Proteomes" id="UP000001017"/>
    </source>
</evidence>
<reference evidence="2 3" key="2">
    <citation type="journal article" date="2000" name="Proc. Natl. Acad. Sci. U.S.A.">
        <title>Archaeal adaptation to higher temperatures revealed by genomic sequence of Thermoplasma volcanium.</title>
        <authorList>
            <person name="Kawashima T."/>
            <person name="Amano N."/>
            <person name="Koike H."/>
            <person name="Makino S."/>
            <person name="Higuchi S."/>
            <person name="Kawashima-Ohya Y."/>
            <person name="Watanabe K."/>
            <person name="Yamazaki M."/>
            <person name="Kanehori K."/>
            <person name="Kawamoto T."/>
            <person name="Nunoshiba T."/>
            <person name="Yamamoto Y."/>
            <person name="Aramaki H."/>
            <person name="Makino K."/>
            <person name="Suzuki M."/>
        </authorList>
    </citation>
    <scope>NUCLEOTIDE SEQUENCE [LARGE SCALE GENOMIC DNA]</scope>
    <source>
        <strain evidence="3">ATCC 51530 / DSM 4299 / JCM 9571 / NBRC 15438 / GSS1</strain>
    </source>
</reference>
<proteinExistence type="predicted"/>
<organism evidence="2 3">
    <name type="scientific">Thermoplasma volcanium (strain ATCC 51530 / DSM 4299 / JCM 9571 / NBRC 15438 / GSS1)</name>
    <dbReference type="NCBI Taxonomy" id="273116"/>
    <lineage>
        <taxon>Archaea</taxon>
        <taxon>Methanobacteriati</taxon>
        <taxon>Thermoplasmatota</taxon>
        <taxon>Thermoplasmata</taxon>
        <taxon>Thermoplasmatales</taxon>
        <taxon>Thermoplasmataceae</taxon>
        <taxon>Thermoplasma</taxon>
    </lineage>
</organism>
<dbReference type="RefSeq" id="WP_010917024.1">
    <property type="nucleotide sequence ID" value="NC_002689.2"/>
</dbReference>
<name>Q97AN1_THEVO</name>
<dbReference type="KEGG" id="tvo:TVG0782903"/>
<dbReference type="EMBL" id="BA000011">
    <property type="protein sequence ID" value="BAB59921.1"/>
    <property type="molecule type" value="Genomic_DNA"/>
</dbReference>
<keyword evidence="1" id="KW-0472">Membrane</keyword>